<evidence type="ECO:0000256" key="5">
    <source>
        <dbReference type="ARBA" id="ARBA00022692"/>
    </source>
</evidence>
<dbReference type="AlphaFoldDB" id="A0A017T536"/>
<keyword evidence="4" id="KW-1134">Transmembrane beta strand</keyword>
<feature type="chain" id="PRO_5001499960" evidence="9">
    <location>
        <begin position="29"/>
        <end position="485"/>
    </location>
</feature>
<keyword evidence="9" id="KW-0732">Signal</keyword>
<evidence type="ECO:0000256" key="3">
    <source>
        <dbReference type="ARBA" id="ARBA00022448"/>
    </source>
</evidence>
<dbReference type="GO" id="GO:1990281">
    <property type="term" value="C:efflux pump complex"/>
    <property type="evidence" value="ECO:0007669"/>
    <property type="project" value="TreeGrafter"/>
</dbReference>
<organism evidence="10 11">
    <name type="scientific">Chondromyces apiculatus DSM 436</name>
    <dbReference type="NCBI Taxonomy" id="1192034"/>
    <lineage>
        <taxon>Bacteria</taxon>
        <taxon>Pseudomonadati</taxon>
        <taxon>Myxococcota</taxon>
        <taxon>Polyangia</taxon>
        <taxon>Polyangiales</taxon>
        <taxon>Polyangiaceae</taxon>
        <taxon>Chondromyces</taxon>
    </lineage>
</organism>
<accession>A0A017T536</accession>
<name>A0A017T536_9BACT</name>
<evidence type="ECO:0000256" key="7">
    <source>
        <dbReference type="ARBA" id="ARBA00023237"/>
    </source>
</evidence>
<dbReference type="Gene3D" id="1.20.1600.10">
    <property type="entry name" value="Outer membrane efflux proteins (OEP)"/>
    <property type="match status" value="1"/>
</dbReference>
<feature type="region of interest" description="Disordered" evidence="8">
    <location>
        <begin position="27"/>
        <end position="52"/>
    </location>
</feature>
<dbReference type="InterPro" id="IPR051906">
    <property type="entry name" value="TolC-like"/>
</dbReference>
<sequence length="485" mass="52691">MGRRIAGIRLLAAAVVAALGLVVPLAGADEGPDEPGPSEDERGPRAELAGSRGAAAISRGAVRTYDLPRCLALADQHHPNVLVSRAKLNQVRAQLDEAHYAPYSQWRLAGGVALAPTVRGNNVFSPNTDVALTSSLGVAWRFGIDGVVPLWTFGKITNLWNAAEANVRVNEASVEKERDVVRLDVRKAYFGLQLARDGRLLLADVRVALKSALAKLQEQVDNEEGDPIDLLKLQTFAAEIDVREAEADKYIAMALAGLRFYTGVADLDIPDAPIAPPKHKLGHVSRYLTAARLHRPELMQARAGIAARTAQVHLARSQLFPDIGLGLQFGMSTAPEVANQINPFVSDPGNYFSYGAAIGLQWRLDFLSQSARIRYAEAQLEEVTAQQRYALGGVASEVEIAYAEVVEAQKRLDAYSKAARYARRWLLMVQQGIDVGTSPDKDLIDPARSYAQNRYNQLNATMELDLAMSRLARATGWDAIAPDGT</sequence>
<keyword evidence="3" id="KW-0813">Transport</keyword>
<dbReference type="eggNOG" id="COG1538">
    <property type="taxonomic scope" value="Bacteria"/>
</dbReference>
<evidence type="ECO:0000256" key="1">
    <source>
        <dbReference type="ARBA" id="ARBA00004442"/>
    </source>
</evidence>
<reference evidence="10 11" key="1">
    <citation type="submission" date="2013-05" db="EMBL/GenBank/DDBJ databases">
        <title>Genome assembly of Chondromyces apiculatus DSM 436.</title>
        <authorList>
            <person name="Sharma G."/>
            <person name="Khatri I."/>
            <person name="Kaur C."/>
            <person name="Mayilraj S."/>
            <person name="Subramanian S."/>
        </authorList>
    </citation>
    <scope>NUCLEOTIDE SEQUENCE [LARGE SCALE GENOMIC DNA]</scope>
    <source>
        <strain evidence="10 11">DSM 436</strain>
    </source>
</reference>
<evidence type="ECO:0000313" key="10">
    <source>
        <dbReference type="EMBL" id="EYF04349.1"/>
    </source>
</evidence>
<keyword evidence="7" id="KW-0998">Cell outer membrane</keyword>
<dbReference type="SUPFAM" id="SSF56954">
    <property type="entry name" value="Outer membrane efflux proteins (OEP)"/>
    <property type="match status" value="1"/>
</dbReference>
<evidence type="ECO:0000313" key="11">
    <source>
        <dbReference type="Proteomes" id="UP000019678"/>
    </source>
</evidence>
<protein>
    <submittedName>
        <fullName evidence="10">Outer membrane efflux protein, putative</fullName>
    </submittedName>
</protein>
<dbReference type="Pfam" id="PF02321">
    <property type="entry name" value="OEP"/>
    <property type="match status" value="1"/>
</dbReference>
<evidence type="ECO:0000256" key="9">
    <source>
        <dbReference type="SAM" id="SignalP"/>
    </source>
</evidence>
<dbReference type="GO" id="GO:0009279">
    <property type="term" value="C:cell outer membrane"/>
    <property type="evidence" value="ECO:0007669"/>
    <property type="project" value="UniProtKB-SubCell"/>
</dbReference>
<evidence type="ECO:0000256" key="2">
    <source>
        <dbReference type="ARBA" id="ARBA00007613"/>
    </source>
</evidence>
<dbReference type="OrthoDB" id="5490259at2"/>
<keyword evidence="5" id="KW-0812">Transmembrane</keyword>
<dbReference type="EMBL" id="ASRX01000035">
    <property type="protein sequence ID" value="EYF04349.1"/>
    <property type="molecule type" value="Genomic_DNA"/>
</dbReference>
<gene>
    <name evidence="10" type="ORF">CAP_4613</name>
</gene>
<dbReference type="PANTHER" id="PTHR30026">
    <property type="entry name" value="OUTER MEMBRANE PROTEIN TOLC"/>
    <property type="match status" value="1"/>
</dbReference>
<dbReference type="PANTHER" id="PTHR30026:SF13">
    <property type="entry name" value="MEMBRANE EFFLUX PROTEIN, PUTATIVE-RELATED"/>
    <property type="match status" value="1"/>
</dbReference>
<evidence type="ECO:0000256" key="8">
    <source>
        <dbReference type="SAM" id="MobiDB-lite"/>
    </source>
</evidence>
<dbReference type="GO" id="GO:0015562">
    <property type="term" value="F:efflux transmembrane transporter activity"/>
    <property type="evidence" value="ECO:0007669"/>
    <property type="project" value="InterPro"/>
</dbReference>
<dbReference type="GO" id="GO:0015288">
    <property type="term" value="F:porin activity"/>
    <property type="evidence" value="ECO:0007669"/>
    <property type="project" value="TreeGrafter"/>
</dbReference>
<feature type="signal peptide" evidence="9">
    <location>
        <begin position="1"/>
        <end position="28"/>
    </location>
</feature>
<keyword evidence="11" id="KW-1185">Reference proteome</keyword>
<comment type="similarity">
    <text evidence="2">Belongs to the outer membrane factor (OMF) (TC 1.B.17) family.</text>
</comment>
<dbReference type="InterPro" id="IPR003423">
    <property type="entry name" value="OMP_efflux"/>
</dbReference>
<dbReference type="STRING" id="1192034.CAP_4613"/>
<proteinExistence type="inferred from homology"/>
<keyword evidence="6" id="KW-0472">Membrane</keyword>
<evidence type="ECO:0000256" key="4">
    <source>
        <dbReference type="ARBA" id="ARBA00022452"/>
    </source>
</evidence>
<dbReference type="RefSeq" id="WP_044244381.1">
    <property type="nucleotide sequence ID" value="NZ_ASRX01000035.1"/>
</dbReference>
<comment type="subcellular location">
    <subcellularLocation>
        <location evidence="1">Cell outer membrane</location>
    </subcellularLocation>
</comment>
<evidence type="ECO:0000256" key="6">
    <source>
        <dbReference type="ARBA" id="ARBA00023136"/>
    </source>
</evidence>
<dbReference type="Proteomes" id="UP000019678">
    <property type="component" value="Unassembled WGS sequence"/>
</dbReference>
<comment type="caution">
    <text evidence="10">The sequence shown here is derived from an EMBL/GenBank/DDBJ whole genome shotgun (WGS) entry which is preliminary data.</text>
</comment>